<reference evidence="1 2" key="1">
    <citation type="submission" date="2016-01" db="EMBL/GenBank/DDBJ databases">
        <title>Investigation of taxonomic status of Bacillus aminovorans.</title>
        <authorList>
            <person name="Verma A."/>
            <person name="Pal Y."/>
            <person name="Krishnamurthi S."/>
        </authorList>
    </citation>
    <scope>NUCLEOTIDE SEQUENCE [LARGE SCALE GENOMIC DNA]</scope>
    <source>
        <strain evidence="1 2">DSM 4337</strain>
    </source>
</reference>
<name>A0A177KIA4_9BACI</name>
<evidence type="ECO:0000313" key="1">
    <source>
        <dbReference type="EMBL" id="OAH53130.1"/>
    </source>
</evidence>
<dbReference type="EMBL" id="LQWZ01000036">
    <property type="protein sequence ID" value="OAH53130.1"/>
    <property type="molecule type" value="Genomic_DNA"/>
</dbReference>
<dbReference type="RefSeq" id="WP_018395654.1">
    <property type="nucleotide sequence ID" value="NZ_LQWZ01000036.1"/>
</dbReference>
<evidence type="ECO:0000313" key="2">
    <source>
        <dbReference type="Proteomes" id="UP000077271"/>
    </source>
</evidence>
<accession>A0A177KIA4</accession>
<dbReference type="OrthoDB" id="162144at2"/>
<sequence>MGIKGAAKTSRKKKIEELNITDFKLLPSAKPPLFHGYTVRKTVTDHLWRKKIRPLILEQQGKKCSICGWTPENDTEIRHLHLHEIEEYDFLNKICNLIDIQLICKKCHSFQHIIRTELVSTKEQWEDLMQHFIKVNECSPEIVDDFDVIIAKALQSEGYKREFLEFSSLDEIIELGQKPVRFTIDPHIPYAQELVKQVEKKGLLYESKS</sequence>
<gene>
    <name evidence="1" type="ORF">AWH48_12300</name>
</gene>
<organism evidence="1 2">
    <name type="scientific">Domibacillus aminovorans</name>
    <dbReference type="NCBI Taxonomy" id="29332"/>
    <lineage>
        <taxon>Bacteria</taxon>
        <taxon>Bacillati</taxon>
        <taxon>Bacillota</taxon>
        <taxon>Bacilli</taxon>
        <taxon>Bacillales</taxon>
        <taxon>Bacillaceae</taxon>
        <taxon>Domibacillus</taxon>
    </lineage>
</organism>
<dbReference type="AlphaFoldDB" id="A0A177KIA4"/>
<dbReference type="Proteomes" id="UP000077271">
    <property type="component" value="Unassembled WGS sequence"/>
</dbReference>
<proteinExistence type="predicted"/>
<protein>
    <submittedName>
        <fullName evidence="1">Uncharacterized protein</fullName>
    </submittedName>
</protein>
<comment type="caution">
    <text evidence="1">The sequence shown here is derived from an EMBL/GenBank/DDBJ whole genome shotgun (WGS) entry which is preliminary data.</text>
</comment>